<feature type="compositionally biased region" description="Basic residues" evidence="1">
    <location>
        <begin position="348"/>
        <end position="359"/>
    </location>
</feature>
<evidence type="ECO:0000313" key="3">
    <source>
        <dbReference type="Proteomes" id="UP000041254"/>
    </source>
</evidence>
<dbReference type="EMBL" id="CDMY01000255">
    <property type="protein sequence ID" value="CEL97491.1"/>
    <property type="molecule type" value="Genomic_DNA"/>
</dbReference>
<dbReference type="AlphaFoldDB" id="A0A0G4EKW4"/>
<reference evidence="2 3" key="1">
    <citation type="submission" date="2014-11" db="EMBL/GenBank/DDBJ databases">
        <authorList>
            <person name="Zhu J."/>
            <person name="Qi W."/>
            <person name="Song R."/>
        </authorList>
    </citation>
    <scope>NUCLEOTIDE SEQUENCE [LARGE SCALE GENOMIC DNA]</scope>
</reference>
<feature type="region of interest" description="Disordered" evidence="1">
    <location>
        <begin position="162"/>
        <end position="203"/>
    </location>
</feature>
<feature type="compositionally biased region" description="Polar residues" evidence="1">
    <location>
        <begin position="423"/>
        <end position="433"/>
    </location>
</feature>
<feature type="region of interest" description="Disordered" evidence="1">
    <location>
        <begin position="371"/>
        <end position="390"/>
    </location>
</feature>
<feature type="region of interest" description="Disordered" evidence="1">
    <location>
        <begin position="600"/>
        <end position="638"/>
    </location>
</feature>
<keyword evidence="3" id="KW-1185">Reference proteome</keyword>
<dbReference type="InParanoid" id="A0A0G4EKW4"/>
<sequence>MPPPDTAGTDSAHGSTMGKRHYGVGTYTSGMIHKGLETANTRQNLQNYFGKGKRQVPYHLAAGQVDTTRVLPVERPKGHEQPFLGSQNVQWTLTTPDNTCTRQKTIAKFDERKYEQATKKHPRCPYPPYNVVPAGADFTTTAHKLHASIAPKANWALSATGEPREVRPPLDPVAQGEETRVTFKDDKCSNSPHGNEKAMGMTGYMDPATMKRQRGPEMENTNTMSGYPSVPAGMYGYRDQVLRMQDTRVGDTMRRPSGCPPQLEFKDTKQDLGTMEQLGYTLPPDTQMHYHQHAPRYDQTPQRPGYGTGGRGFPAGMYGFREKIYTAQDTNVGNCMYHRGPSEPLDHHQHHHEHHHHQQNHQQQPYVHPVQETHHEHHHEHQHQHQHLHPQETAVMQTIHEHQEAPPAVETATGTGGGYASIGQANNIKTNQLPPRPQTAIGTEYKHHPGMAPAGIAIHSGHTKDFIAPSAHVIKGFNRFNTRDSMMGYFGRGKRGGDPMECYMPEVVHIPDYPPGEWKPVEAPSKENAYRFRARQRHKDAGEETPANDVFLLSHSQPAGIVARRDNIDECIRPTVGLHAGSITQTSPYAYASIHGDPSWGQNKQSGKARTTGYGGCAGLASMPMPPEAAQGRPPQDD</sequence>
<dbReference type="VEuPathDB" id="CryptoDB:Vbra_12199"/>
<name>A0A0G4EKW4_VITBC</name>
<feature type="compositionally biased region" description="Basic residues" evidence="1">
    <location>
        <begin position="376"/>
        <end position="388"/>
    </location>
</feature>
<feature type="compositionally biased region" description="Basic and acidic residues" evidence="1">
    <location>
        <begin position="177"/>
        <end position="188"/>
    </location>
</feature>
<feature type="region of interest" description="Disordered" evidence="1">
    <location>
        <begin position="408"/>
        <end position="435"/>
    </location>
</feature>
<protein>
    <submittedName>
        <fullName evidence="2">Uncharacterized protein</fullName>
    </submittedName>
</protein>
<dbReference type="Proteomes" id="UP000041254">
    <property type="component" value="Unassembled WGS sequence"/>
</dbReference>
<feature type="region of interest" description="Disordered" evidence="1">
    <location>
        <begin position="1"/>
        <end position="21"/>
    </location>
</feature>
<accession>A0A0G4EKW4</accession>
<organism evidence="2 3">
    <name type="scientific">Vitrella brassicaformis (strain CCMP3155)</name>
    <dbReference type="NCBI Taxonomy" id="1169540"/>
    <lineage>
        <taxon>Eukaryota</taxon>
        <taxon>Sar</taxon>
        <taxon>Alveolata</taxon>
        <taxon>Colpodellida</taxon>
        <taxon>Vitrellaceae</taxon>
        <taxon>Vitrella</taxon>
    </lineage>
</organism>
<feature type="region of interest" description="Disordered" evidence="1">
    <location>
        <begin position="340"/>
        <end position="365"/>
    </location>
</feature>
<evidence type="ECO:0000313" key="2">
    <source>
        <dbReference type="EMBL" id="CEL97491.1"/>
    </source>
</evidence>
<gene>
    <name evidence="2" type="ORF">Vbra_12199</name>
</gene>
<proteinExistence type="predicted"/>
<feature type="compositionally biased region" description="Polar residues" evidence="1">
    <location>
        <begin position="600"/>
        <end position="609"/>
    </location>
</feature>
<evidence type="ECO:0000256" key="1">
    <source>
        <dbReference type="SAM" id="MobiDB-lite"/>
    </source>
</evidence>